<dbReference type="Proteomes" id="UP001472677">
    <property type="component" value="Unassembled WGS sequence"/>
</dbReference>
<evidence type="ECO:0000313" key="4">
    <source>
        <dbReference type="EMBL" id="KAK8565926.1"/>
    </source>
</evidence>
<dbReference type="Gene3D" id="1.20.1250.20">
    <property type="entry name" value="MFS general substrate transporter like domains"/>
    <property type="match status" value="1"/>
</dbReference>
<evidence type="ECO:0000313" key="5">
    <source>
        <dbReference type="Proteomes" id="UP001472677"/>
    </source>
</evidence>
<dbReference type="EMBL" id="JBBPBM010000010">
    <property type="protein sequence ID" value="KAK8565926.1"/>
    <property type="molecule type" value="Genomic_DNA"/>
</dbReference>
<gene>
    <name evidence="4" type="ORF">V6N12_059471</name>
</gene>
<dbReference type="InterPro" id="IPR045262">
    <property type="entry name" value="STP/PLT_plant"/>
</dbReference>
<evidence type="ECO:0000256" key="3">
    <source>
        <dbReference type="SAM" id="Phobius"/>
    </source>
</evidence>
<evidence type="ECO:0000256" key="2">
    <source>
        <dbReference type="ARBA" id="ARBA00022448"/>
    </source>
</evidence>
<dbReference type="InterPro" id="IPR036259">
    <property type="entry name" value="MFS_trans_sf"/>
</dbReference>
<comment type="caution">
    <text evidence="4">The sequence shown here is derived from an EMBL/GenBank/DDBJ whole genome shotgun (WGS) entry which is preliminary data.</text>
</comment>
<keyword evidence="3" id="KW-0472">Membrane</keyword>
<dbReference type="PANTHER" id="PTHR23500">
    <property type="entry name" value="SOLUTE CARRIER FAMILY 2, FACILITATED GLUCOSE TRANSPORTER"/>
    <property type="match status" value="1"/>
</dbReference>
<comment type="similarity">
    <text evidence="1">Belongs to the major facilitator superfamily. Sugar transporter (TC 2.A.1.1) family.</text>
</comment>
<feature type="transmembrane region" description="Helical" evidence="3">
    <location>
        <begin position="52"/>
        <end position="72"/>
    </location>
</feature>
<dbReference type="PANTHER" id="PTHR23500:SF44">
    <property type="entry name" value="SUGAR TRANSPORT PROTEIN 5"/>
    <property type="match status" value="1"/>
</dbReference>
<proteinExistence type="inferred from homology"/>
<keyword evidence="2" id="KW-0813">Transport</keyword>
<name>A0ABR2EVP3_9ROSI</name>
<evidence type="ECO:0000256" key="1">
    <source>
        <dbReference type="ARBA" id="ARBA00010992"/>
    </source>
</evidence>
<keyword evidence="3" id="KW-1133">Transmembrane helix</keyword>
<sequence>MAVRSFSGVDGPVGNFSGKITVSVVWLHHWLLAASLRQLVDETRWCLVTPPSLLVLLLAAPLQILLGFWVGFTNQQPNTTRQSGADTLCKVRGKGCDVESELAELKNANDIAKELTSLHSMHRFYSNQLVLGNNSALIEAIIWELVNLASILVSTGIVDQFGRRFLFMEAGTQMFVCQDLLDLHYVERLDDGFHFTILAGNQRRQLTI</sequence>
<accession>A0ABR2EVP3</accession>
<keyword evidence="3" id="KW-0812">Transmembrane</keyword>
<organism evidence="4 5">
    <name type="scientific">Hibiscus sabdariffa</name>
    <name type="common">roselle</name>
    <dbReference type="NCBI Taxonomy" id="183260"/>
    <lineage>
        <taxon>Eukaryota</taxon>
        <taxon>Viridiplantae</taxon>
        <taxon>Streptophyta</taxon>
        <taxon>Embryophyta</taxon>
        <taxon>Tracheophyta</taxon>
        <taxon>Spermatophyta</taxon>
        <taxon>Magnoliopsida</taxon>
        <taxon>eudicotyledons</taxon>
        <taxon>Gunneridae</taxon>
        <taxon>Pentapetalae</taxon>
        <taxon>rosids</taxon>
        <taxon>malvids</taxon>
        <taxon>Malvales</taxon>
        <taxon>Malvaceae</taxon>
        <taxon>Malvoideae</taxon>
        <taxon>Hibiscus</taxon>
    </lineage>
</organism>
<keyword evidence="5" id="KW-1185">Reference proteome</keyword>
<protein>
    <submittedName>
        <fullName evidence="4">Uncharacterized protein</fullName>
    </submittedName>
</protein>
<reference evidence="4 5" key="1">
    <citation type="journal article" date="2024" name="G3 (Bethesda)">
        <title>Genome assembly of Hibiscus sabdariffa L. provides insights into metabolisms of medicinal natural products.</title>
        <authorList>
            <person name="Kim T."/>
        </authorList>
    </citation>
    <scope>NUCLEOTIDE SEQUENCE [LARGE SCALE GENOMIC DNA]</scope>
    <source>
        <strain evidence="4">TK-2024</strain>
        <tissue evidence="4">Old leaves</tissue>
    </source>
</reference>